<keyword evidence="10" id="KW-1185">Reference proteome</keyword>
<protein>
    <recommendedName>
        <fullName evidence="8">Sodium/calcium exchanger membrane region domain-containing protein</fullName>
    </recommendedName>
</protein>
<gene>
    <name evidence="9" type="ORF">DIURU_001069</name>
</gene>
<dbReference type="GO" id="GO:0008324">
    <property type="term" value="F:monoatomic cation transmembrane transporter activity"/>
    <property type="evidence" value="ECO:0007669"/>
    <property type="project" value="TreeGrafter"/>
</dbReference>
<keyword evidence="3" id="KW-0813">Transport</keyword>
<dbReference type="Pfam" id="PF01699">
    <property type="entry name" value="Na_Ca_ex"/>
    <property type="match status" value="2"/>
</dbReference>
<reference evidence="9 10" key="1">
    <citation type="submission" date="2019-07" db="EMBL/GenBank/DDBJ databases">
        <title>Genome assembly of two rare yeast pathogens: Diutina rugosa and Trichomonascus ciferrii.</title>
        <authorList>
            <person name="Mixao V."/>
            <person name="Saus E."/>
            <person name="Hansen A."/>
            <person name="Lass-Flor C."/>
            <person name="Gabaldon T."/>
        </authorList>
    </citation>
    <scope>NUCLEOTIDE SEQUENCE [LARGE SCALE GENOMIC DNA]</scope>
    <source>
        <strain evidence="9 10">CBS 613</strain>
    </source>
</reference>
<feature type="transmembrane region" description="Helical" evidence="7">
    <location>
        <begin position="507"/>
        <end position="527"/>
    </location>
</feature>
<dbReference type="GO" id="GO:0006874">
    <property type="term" value="P:intracellular calcium ion homeostasis"/>
    <property type="evidence" value="ECO:0007669"/>
    <property type="project" value="TreeGrafter"/>
</dbReference>
<dbReference type="PANTHER" id="PTHR12266">
    <property type="entry name" value="NA+/CA2+ K+ INDEPENDENT EXCHANGER"/>
    <property type="match status" value="1"/>
</dbReference>
<comment type="similarity">
    <text evidence="2">Belongs to the Ca(2+):cation antiporter (CaCA) (TC 2.A.19) family.</text>
</comment>
<dbReference type="AlphaFoldDB" id="A0A642UVE0"/>
<dbReference type="OMA" id="VKQPIDM"/>
<evidence type="ECO:0000256" key="6">
    <source>
        <dbReference type="ARBA" id="ARBA00023136"/>
    </source>
</evidence>
<dbReference type="Proteomes" id="UP000449547">
    <property type="component" value="Unassembled WGS sequence"/>
</dbReference>
<comment type="subcellular location">
    <subcellularLocation>
        <location evidence="1">Membrane</location>
        <topology evidence="1">Multi-pass membrane protein</topology>
    </subcellularLocation>
</comment>
<feature type="transmembrane region" description="Helical" evidence="7">
    <location>
        <begin position="152"/>
        <end position="171"/>
    </location>
</feature>
<evidence type="ECO:0000256" key="5">
    <source>
        <dbReference type="ARBA" id="ARBA00022989"/>
    </source>
</evidence>
<dbReference type="InterPro" id="IPR051359">
    <property type="entry name" value="CaCA_antiporter"/>
</dbReference>
<feature type="domain" description="Sodium/calcium exchanger membrane region" evidence="8">
    <location>
        <begin position="376"/>
        <end position="521"/>
    </location>
</feature>
<evidence type="ECO:0000256" key="7">
    <source>
        <dbReference type="SAM" id="Phobius"/>
    </source>
</evidence>
<feature type="transmembrane region" description="Helical" evidence="7">
    <location>
        <begin position="49"/>
        <end position="71"/>
    </location>
</feature>
<evidence type="ECO:0000256" key="2">
    <source>
        <dbReference type="ARBA" id="ARBA00008170"/>
    </source>
</evidence>
<evidence type="ECO:0000256" key="3">
    <source>
        <dbReference type="ARBA" id="ARBA00022448"/>
    </source>
</evidence>
<name>A0A642UVE0_DIURU</name>
<dbReference type="OrthoDB" id="407410at2759"/>
<feature type="transmembrane region" description="Helical" evidence="7">
    <location>
        <begin position="344"/>
        <end position="362"/>
    </location>
</feature>
<dbReference type="InterPro" id="IPR044880">
    <property type="entry name" value="NCX_ion-bd_dom_sf"/>
</dbReference>
<organism evidence="9 10">
    <name type="scientific">Diutina rugosa</name>
    <name type="common">Yeast</name>
    <name type="synonym">Candida rugosa</name>
    <dbReference type="NCBI Taxonomy" id="5481"/>
    <lineage>
        <taxon>Eukaryota</taxon>
        <taxon>Fungi</taxon>
        <taxon>Dikarya</taxon>
        <taxon>Ascomycota</taxon>
        <taxon>Saccharomycotina</taxon>
        <taxon>Pichiomycetes</taxon>
        <taxon>Debaryomycetaceae</taxon>
        <taxon>Diutina</taxon>
    </lineage>
</organism>
<dbReference type="PANTHER" id="PTHR12266:SF0">
    <property type="entry name" value="MITOCHONDRIAL SODIUM_CALCIUM EXCHANGER PROTEIN"/>
    <property type="match status" value="1"/>
</dbReference>
<feature type="transmembrane region" description="Helical" evidence="7">
    <location>
        <begin position="125"/>
        <end position="146"/>
    </location>
</feature>
<dbReference type="Gene3D" id="1.20.1420.30">
    <property type="entry name" value="NCX, central ion-binding region"/>
    <property type="match status" value="2"/>
</dbReference>
<keyword evidence="5 7" id="KW-1133">Transmembrane helix</keyword>
<dbReference type="GeneID" id="54779722"/>
<dbReference type="RefSeq" id="XP_034014092.1">
    <property type="nucleotide sequence ID" value="XM_034153572.1"/>
</dbReference>
<keyword evidence="4 7" id="KW-0812">Transmembrane</keyword>
<accession>A0A642UVE0</accession>
<feature type="domain" description="Sodium/calcium exchanger membrane region" evidence="8">
    <location>
        <begin position="57"/>
        <end position="196"/>
    </location>
</feature>
<feature type="transmembrane region" description="Helical" evidence="7">
    <location>
        <begin position="411"/>
        <end position="432"/>
    </location>
</feature>
<evidence type="ECO:0000259" key="8">
    <source>
        <dbReference type="Pfam" id="PF01699"/>
    </source>
</evidence>
<comment type="caution">
    <text evidence="9">The sequence shown here is derived from an EMBL/GenBank/DDBJ whole genome shotgun (WGS) entry which is preliminary data.</text>
</comment>
<dbReference type="InterPro" id="IPR004837">
    <property type="entry name" value="NaCa_Exmemb"/>
</dbReference>
<evidence type="ECO:0000256" key="1">
    <source>
        <dbReference type="ARBA" id="ARBA00004141"/>
    </source>
</evidence>
<feature type="transmembrane region" description="Helical" evidence="7">
    <location>
        <begin position="178"/>
        <end position="198"/>
    </location>
</feature>
<dbReference type="VEuPathDB" id="FungiDB:DIURU_001069"/>
<feature type="transmembrane region" description="Helical" evidence="7">
    <location>
        <begin position="476"/>
        <end position="495"/>
    </location>
</feature>
<evidence type="ECO:0000313" key="10">
    <source>
        <dbReference type="Proteomes" id="UP000449547"/>
    </source>
</evidence>
<keyword evidence="6 7" id="KW-0472">Membrane</keyword>
<feature type="transmembrane region" description="Helical" evidence="7">
    <location>
        <begin position="439"/>
        <end position="464"/>
    </location>
</feature>
<proteinExistence type="inferred from homology"/>
<dbReference type="EMBL" id="SWFT01000035">
    <property type="protein sequence ID" value="KAA8906331.1"/>
    <property type="molecule type" value="Genomic_DNA"/>
</dbReference>
<sequence>MTYVAEAVNGTVRCLPYLSDSPCEYIQSNCSGGGLHIWWLASYYCQSGVVALVGALLFLTACFVALGITAADYLCPNLCTISKAIGLSEDFAGLTLLAFGNGAPDIMSTFKAISMGEGSLALSELLGSCLFIITFVVGIISLIHPIKVNPRMLYGNIAMFMLMDAFMFISIAERKLTVFLCFALIIAYVAYILVVMMMNHYDNNRLEAQTSEARARANFDVEAGRHDTGEEVTIENFETAKWGVSGTFGLTMMMKDLSRYSQAIYLEEDEQGHVPDQVAKFAPTVLSILLAFIHPIRWTLSWFIPVRDANATPINDNNADKQRLIVQCVAGSIWLTFSLLRFKWYTPFVAVAAAVGIAYFVSQMYRHHNLITNFAAVFGFLVAIQFISLIAGNIVTVLQFLGIIWHLSNDILGLTIFAWGNSIGDLISNVTIAKMGMPVMAFGACFGGPLLAMTCLGTSGLLSMSGSSYPLHVTSIGSTAAIMIILNCAYLLYIVPRNSWTIDGRIGQVLIANFGFCMILCVILELFSKL</sequence>
<evidence type="ECO:0000313" key="9">
    <source>
        <dbReference type="EMBL" id="KAA8906331.1"/>
    </source>
</evidence>
<evidence type="ECO:0000256" key="4">
    <source>
        <dbReference type="ARBA" id="ARBA00022692"/>
    </source>
</evidence>
<feature type="transmembrane region" description="Helical" evidence="7">
    <location>
        <begin position="374"/>
        <end position="405"/>
    </location>
</feature>
<dbReference type="GO" id="GO:0016020">
    <property type="term" value="C:membrane"/>
    <property type="evidence" value="ECO:0007669"/>
    <property type="project" value="UniProtKB-SubCell"/>
</dbReference>